<dbReference type="Pfam" id="PF00122">
    <property type="entry name" value="E1-E2_ATPase"/>
    <property type="match status" value="1"/>
</dbReference>
<feature type="transmembrane region" description="Helical" evidence="17">
    <location>
        <begin position="200"/>
        <end position="220"/>
    </location>
</feature>
<proteinExistence type="inferred from homology"/>
<dbReference type="InterPro" id="IPR036412">
    <property type="entry name" value="HAD-like_sf"/>
</dbReference>
<accession>A0A4D6LK80</accession>
<feature type="transmembrane region" description="Helical" evidence="17">
    <location>
        <begin position="822"/>
        <end position="844"/>
    </location>
</feature>
<evidence type="ECO:0000256" key="1">
    <source>
        <dbReference type="ARBA" id="ARBA00004141"/>
    </source>
</evidence>
<dbReference type="InterPro" id="IPR001757">
    <property type="entry name" value="P_typ_ATPase"/>
</dbReference>
<evidence type="ECO:0000256" key="12">
    <source>
        <dbReference type="ARBA" id="ARBA00022967"/>
    </source>
</evidence>
<dbReference type="PANTHER" id="PTHR24093">
    <property type="entry name" value="CATION TRANSPORTING ATPASE"/>
    <property type="match status" value="1"/>
</dbReference>
<dbReference type="PRINTS" id="PR00119">
    <property type="entry name" value="CATATPASE"/>
</dbReference>
<dbReference type="InterPro" id="IPR004014">
    <property type="entry name" value="ATPase_P-typ_cation-transptr_N"/>
</dbReference>
<dbReference type="SUPFAM" id="SSF81653">
    <property type="entry name" value="Calcium ATPase, transduction domain A"/>
    <property type="match status" value="1"/>
</dbReference>
<keyword evidence="8 17" id="KW-0106">Calcium</keyword>
<evidence type="ECO:0000256" key="2">
    <source>
        <dbReference type="ARBA" id="ARBA00006124"/>
    </source>
</evidence>
<keyword evidence="12" id="KW-1278">Translocase</keyword>
<evidence type="ECO:0000313" key="20">
    <source>
        <dbReference type="Proteomes" id="UP000501690"/>
    </source>
</evidence>
<dbReference type="Pfam" id="PF13246">
    <property type="entry name" value="Cation_ATPase"/>
    <property type="match status" value="1"/>
</dbReference>
<dbReference type="Gene3D" id="2.70.150.10">
    <property type="entry name" value="Calcium-transporting ATPase, cytoplasmic transduction domain A"/>
    <property type="match status" value="1"/>
</dbReference>
<keyword evidence="6" id="KW-0479">Metal-binding</keyword>
<dbReference type="GO" id="GO:0046872">
    <property type="term" value="F:metal ion binding"/>
    <property type="evidence" value="ECO:0007669"/>
    <property type="project" value="UniProtKB-KW"/>
</dbReference>
<dbReference type="SUPFAM" id="SSF56784">
    <property type="entry name" value="HAD-like"/>
    <property type="match status" value="1"/>
</dbReference>
<keyword evidence="5 17" id="KW-0812">Transmembrane</keyword>
<dbReference type="InterPro" id="IPR023299">
    <property type="entry name" value="ATPase_P-typ_cyto_dom_N"/>
</dbReference>
<evidence type="ECO:0000256" key="4">
    <source>
        <dbReference type="ARBA" id="ARBA00022568"/>
    </source>
</evidence>
<feature type="transmembrane region" description="Helical" evidence="17">
    <location>
        <begin position="399"/>
        <end position="428"/>
    </location>
</feature>
<dbReference type="Pfam" id="PF00689">
    <property type="entry name" value="Cation_ATPase_C"/>
    <property type="match status" value="1"/>
</dbReference>
<dbReference type="Gene3D" id="1.20.5.170">
    <property type="match status" value="1"/>
</dbReference>
<dbReference type="GO" id="GO:0016887">
    <property type="term" value="F:ATP hydrolysis activity"/>
    <property type="evidence" value="ECO:0007669"/>
    <property type="project" value="InterPro"/>
</dbReference>
<dbReference type="InterPro" id="IPR044492">
    <property type="entry name" value="P_typ_ATPase_HD_dom"/>
</dbReference>
<dbReference type="GO" id="GO:0005886">
    <property type="term" value="C:plasma membrane"/>
    <property type="evidence" value="ECO:0007669"/>
    <property type="project" value="TreeGrafter"/>
</dbReference>
<dbReference type="FunFam" id="2.70.150.10:FF:000006">
    <property type="entry name" value="Calcium-transporting ATPase"/>
    <property type="match status" value="1"/>
</dbReference>
<dbReference type="InterPro" id="IPR006068">
    <property type="entry name" value="ATPase_P-typ_cation-transptr_C"/>
</dbReference>
<evidence type="ECO:0000256" key="11">
    <source>
        <dbReference type="ARBA" id="ARBA00022860"/>
    </source>
</evidence>
<dbReference type="SUPFAM" id="SSF81660">
    <property type="entry name" value="Metal cation-transporting ATPase, ATP-binding domain N"/>
    <property type="match status" value="1"/>
</dbReference>
<dbReference type="EMBL" id="CP039347">
    <property type="protein sequence ID" value="QCD88943.1"/>
    <property type="molecule type" value="Genomic_DNA"/>
</dbReference>
<dbReference type="InterPro" id="IPR018303">
    <property type="entry name" value="ATPase_P-typ_P_site"/>
</dbReference>
<comment type="similarity">
    <text evidence="2 17">Belongs to the cation transport ATPase (P-type) (TC 3.A.3) family. Type IIB subfamily.</text>
</comment>
<dbReference type="InterPro" id="IPR023298">
    <property type="entry name" value="ATPase_P-typ_TM_dom_sf"/>
</dbReference>
<evidence type="ECO:0000256" key="5">
    <source>
        <dbReference type="ARBA" id="ARBA00022692"/>
    </source>
</evidence>
<dbReference type="SFLD" id="SFLDF00027">
    <property type="entry name" value="p-type_atpase"/>
    <property type="match status" value="1"/>
</dbReference>
<comment type="caution">
    <text evidence="17">Lacks conserved residue(s) required for the propagation of feature annotation.</text>
</comment>
<keyword evidence="9 17" id="KW-0067">ATP-binding</keyword>
<keyword evidence="13 17" id="KW-1133">Transmembrane helix</keyword>
<dbReference type="SFLD" id="SFLDG00002">
    <property type="entry name" value="C1.7:_P-type_atpase_like"/>
    <property type="match status" value="1"/>
</dbReference>
<dbReference type="Pfam" id="PF12515">
    <property type="entry name" value="CaATP_NAI"/>
    <property type="match status" value="1"/>
</dbReference>
<feature type="transmembrane region" description="Helical" evidence="17">
    <location>
        <begin position="996"/>
        <end position="1014"/>
    </location>
</feature>
<dbReference type="InterPro" id="IPR024750">
    <property type="entry name" value="Ca_ATPase_N_dom"/>
</dbReference>
<keyword evidence="3 17" id="KW-0813">Transport</keyword>
<dbReference type="SUPFAM" id="SSF81665">
    <property type="entry name" value="Calcium ATPase, transmembrane domain M"/>
    <property type="match status" value="1"/>
</dbReference>
<evidence type="ECO:0000256" key="13">
    <source>
        <dbReference type="ARBA" id="ARBA00022989"/>
    </source>
</evidence>
<dbReference type="CDD" id="cd02081">
    <property type="entry name" value="P-type_ATPase_Ca_PMCA-like"/>
    <property type="match status" value="1"/>
</dbReference>
<dbReference type="PROSITE" id="PS00154">
    <property type="entry name" value="ATPASE_E1_E2"/>
    <property type="match status" value="1"/>
</dbReference>
<evidence type="ECO:0000256" key="3">
    <source>
        <dbReference type="ARBA" id="ARBA00022448"/>
    </source>
</evidence>
<protein>
    <recommendedName>
        <fullName evidence="17">Calcium-transporting ATPase</fullName>
        <ecNumber evidence="17">7.2.2.10</ecNumber>
    </recommendedName>
</protein>
<dbReference type="NCBIfam" id="TIGR01494">
    <property type="entry name" value="ATPase_P-type"/>
    <property type="match status" value="3"/>
</dbReference>
<evidence type="ECO:0000256" key="16">
    <source>
        <dbReference type="ARBA" id="ARBA00048694"/>
    </source>
</evidence>
<sequence>MEKYLRENFSVQPKNPSESALRRWRSAVSVVKNPRRRFRMVANLAQRAEAEHKRRKLQEKIRVALYVQKAALHFINGGGVGGDTDGSYMLSKETREAGFEIEPDELASIVRSHDKKCLERYEGVGGVARVVRVSLQEGVISVDAEHRQNIYGCNRHAEKPPRSFWMFVWDAMQDLTLIILMACSFVSVGVGIVTEGWPKGMYDGVGIILSILLVVFVTSISDYKQSLQFKDLDKEKKNVSIQVTRDGRRQKVSIHDLVVGDIVHLSIGDVVPADGLLISGFGLLIDESSLSGESDAVNVDHRKPFLLAGTTVQDGSAKMLVTSVGVRTEWGRLMDTLNEGGDDETPLQVKLNGVATIIGKIGLGFALLTFIVLTSRFLWGKIVHHEITKWSLNDASELLNFFATAVIIIVVAVPEGLPLAVTLSLAFAMKKLMNDKALVRHLSACETMGSASCICTDKTGTLTTNHMVVDKIWICGQTKAIKSGNSENVLKSFISEQTFDLLLQSIFQNTGSEIVKGLDGKNKIMGTPTESALLEFGLLLGGDSKFYNDKYKIVKVEPFNSIRKKMSVLVALPGGPNKYRAFCKGASELVVEMCDKVVNADGKVVNSNEQQKSSITEVINGFASEALRTLCIAYKDTEGSSERDRIPEDKYTLIAIVGIKDPVRPGVKEAVKTCLEAGIMVRMVTGDNINTAKAIARECGIFTDGIAIEGPDFRNKSQQELEKIIPKIQVMARSLPLDKHKLVTHLREDFNEVVAVTGDGTNDAPALHEADIGLAMGIAGTEVAKENADVIVMDDNFSTIVKVTRWGRAVYINIQKFVQFQLTVNVVALMLNFVSACVSGSAPLSAVQMLWVNMIMDTLGALALATEPPHDGLMKRPPIGKNSKFITRVMWRNIIGQSIYQIIVLLLLKFRGKKILMLDEHDDTTLLLNTVIFNSFVFCQVFNEINSRDMEKINVFEGMLSSWVFLIVMGITICAQVMIVECLGAFAQTVPLSRELWLASVMIGAVSLVIAVVIKCIPVPSSTYVATHHDGYEQLPTGPELA</sequence>
<dbReference type="NCBIfam" id="TIGR01517">
    <property type="entry name" value="ATPase-IIB_Ca"/>
    <property type="match status" value="1"/>
</dbReference>
<feature type="domain" description="Cation-transporting P-type ATPase N-terminal" evidence="18">
    <location>
        <begin position="120"/>
        <end position="192"/>
    </location>
</feature>
<dbReference type="SMART" id="SM00831">
    <property type="entry name" value="Cation_ATPase_N"/>
    <property type="match status" value="1"/>
</dbReference>
<evidence type="ECO:0000313" key="19">
    <source>
        <dbReference type="EMBL" id="QCD88943.1"/>
    </source>
</evidence>
<dbReference type="FunFam" id="3.40.1110.10:FF:000011">
    <property type="entry name" value="Calcium-transporting ATPase"/>
    <property type="match status" value="1"/>
</dbReference>
<dbReference type="FunFam" id="1.20.5.170:FF:000026">
    <property type="entry name" value="Calcium-transporting ATPase"/>
    <property type="match status" value="1"/>
</dbReference>
<dbReference type="Proteomes" id="UP000501690">
    <property type="component" value="Linkage Group LG3"/>
</dbReference>
<keyword evidence="7 17" id="KW-0547">Nucleotide-binding</keyword>
<dbReference type="PANTHER" id="PTHR24093:SF448">
    <property type="entry name" value="CALCIUM-TRANSPORTING ATPASE"/>
    <property type="match status" value="1"/>
</dbReference>
<keyword evidence="11" id="KW-0112">Calmodulin-binding</keyword>
<dbReference type="Gene3D" id="3.40.50.1000">
    <property type="entry name" value="HAD superfamily/HAD-like"/>
    <property type="match status" value="1"/>
</dbReference>
<gene>
    <name evidence="19" type="ORF">DEO72_LG3g3495</name>
</gene>
<feature type="transmembrane region" description="Helical" evidence="17">
    <location>
        <begin position="175"/>
        <end position="194"/>
    </location>
</feature>
<dbReference type="Pfam" id="PF00690">
    <property type="entry name" value="Cation_ATPase_N"/>
    <property type="match status" value="1"/>
</dbReference>
<dbReference type="GO" id="GO:0005524">
    <property type="term" value="F:ATP binding"/>
    <property type="evidence" value="ECO:0007669"/>
    <property type="project" value="UniProtKB-KW"/>
</dbReference>
<evidence type="ECO:0000256" key="15">
    <source>
        <dbReference type="ARBA" id="ARBA00023136"/>
    </source>
</evidence>
<dbReference type="FunFam" id="3.40.50.1000:FF:000011">
    <property type="entry name" value="Calcium-transporting ATPase"/>
    <property type="match status" value="1"/>
</dbReference>
<dbReference type="PRINTS" id="PR00120">
    <property type="entry name" value="HATPASE"/>
</dbReference>
<name>A0A4D6LK80_VIGUN</name>
<dbReference type="InterPro" id="IPR008250">
    <property type="entry name" value="ATPase_P-typ_transduc_dom_A_sf"/>
</dbReference>
<dbReference type="InterPro" id="IPR006408">
    <property type="entry name" value="P-type_ATPase_IIB"/>
</dbReference>
<keyword evidence="15 17" id="KW-0472">Membrane</keyword>
<comment type="subcellular location">
    <subcellularLocation>
        <location evidence="1 17">Membrane</location>
        <topology evidence="1 17">Multi-pass membrane protein</topology>
    </subcellularLocation>
</comment>
<dbReference type="FunFam" id="1.20.1110.10:FF:000039">
    <property type="entry name" value="Calcium-transporting ATPase"/>
    <property type="match status" value="1"/>
</dbReference>
<keyword evidence="10" id="KW-0460">Magnesium</keyword>
<evidence type="ECO:0000256" key="6">
    <source>
        <dbReference type="ARBA" id="ARBA00022723"/>
    </source>
</evidence>
<evidence type="ECO:0000256" key="17">
    <source>
        <dbReference type="RuleBase" id="RU361146"/>
    </source>
</evidence>
<dbReference type="SFLD" id="SFLDS00003">
    <property type="entry name" value="Haloacid_Dehalogenase"/>
    <property type="match status" value="1"/>
</dbReference>
<evidence type="ECO:0000256" key="9">
    <source>
        <dbReference type="ARBA" id="ARBA00022840"/>
    </source>
</evidence>
<dbReference type="GO" id="GO:0005516">
    <property type="term" value="F:calmodulin binding"/>
    <property type="evidence" value="ECO:0007669"/>
    <property type="project" value="UniProtKB-KW"/>
</dbReference>
<feature type="transmembrane region" description="Helical" evidence="17">
    <location>
        <begin position="963"/>
        <end position="990"/>
    </location>
</feature>
<comment type="function">
    <text evidence="17">Catalyzes the hydrolysis of ATP coupled with the transport of calcium.</text>
</comment>
<feature type="transmembrane region" description="Helical" evidence="17">
    <location>
        <begin position="889"/>
        <end position="908"/>
    </location>
</feature>
<dbReference type="GO" id="GO:0005388">
    <property type="term" value="F:P-type calcium transporter activity"/>
    <property type="evidence" value="ECO:0007669"/>
    <property type="project" value="UniProtKB-EC"/>
</dbReference>
<dbReference type="InterPro" id="IPR059000">
    <property type="entry name" value="ATPase_P-type_domA"/>
</dbReference>
<evidence type="ECO:0000256" key="14">
    <source>
        <dbReference type="ARBA" id="ARBA00023065"/>
    </source>
</evidence>
<reference evidence="19 20" key="1">
    <citation type="submission" date="2019-04" db="EMBL/GenBank/DDBJ databases">
        <title>An improved genome assembly and genetic linkage map for asparagus bean, Vigna unguiculata ssp. sesquipedialis.</title>
        <authorList>
            <person name="Xia Q."/>
            <person name="Zhang R."/>
            <person name="Dong Y."/>
        </authorList>
    </citation>
    <scope>NUCLEOTIDE SEQUENCE [LARGE SCALE GENOMIC DNA]</scope>
    <source>
        <tissue evidence="19">Leaf</tissue>
    </source>
</reference>
<organism evidence="19 20">
    <name type="scientific">Vigna unguiculata</name>
    <name type="common">Cowpea</name>
    <dbReference type="NCBI Taxonomy" id="3917"/>
    <lineage>
        <taxon>Eukaryota</taxon>
        <taxon>Viridiplantae</taxon>
        <taxon>Streptophyta</taxon>
        <taxon>Embryophyta</taxon>
        <taxon>Tracheophyta</taxon>
        <taxon>Spermatophyta</taxon>
        <taxon>Magnoliopsida</taxon>
        <taxon>eudicotyledons</taxon>
        <taxon>Gunneridae</taxon>
        <taxon>Pentapetalae</taxon>
        <taxon>rosids</taxon>
        <taxon>fabids</taxon>
        <taxon>Fabales</taxon>
        <taxon>Fabaceae</taxon>
        <taxon>Papilionoideae</taxon>
        <taxon>50 kb inversion clade</taxon>
        <taxon>NPAAA clade</taxon>
        <taxon>indigoferoid/millettioid clade</taxon>
        <taxon>Phaseoleae</taxon>
        <taxon>Vigna</taxon>
    </lineage>
</organism>
<keyword evidence="20" id="KW-1185">Reference proteome</keyword>
<dbReference type="InterPro" id="IPR023214">
    <property type="entry name" value="HAD_sf"/>
</dbReference>
<keyword evidence="14 17" id="KW-0406">Ion transport</keyword>
<evidence type="ECO:0000256" key="8">
    <source>
        <dbReference type="ARBA" id="ARBA00022837"/>
    </source>
</evidence>
<dbReference type="Gene3D" id="1.20.1110.10">
    <property type="entry name" value="Calcium-transporting ATPase, transmembrane domain"/>
    <property type="match status" value="1"/>
</dbReference>
<dbReference type="AlphaFoldDB" id="A0A4D6LK80"/>
<evidence type="ECO:0000256" key="7">
    <source>
        <dbReference type="ARBA" id="ARBA00022741"/>
    </source>
</evidence>
<dbReference type="EC" id="7.2.2.10" evidence="17"/>
<dbReference type="Gene3D" id="3.40.1110.10">
    <property type="entry name" value="Calcium-transporting ATPase, cytoplasmic domain N"/>
    <property type="match status" value="1"/>
</dbReference>
<keyword evidence="4 17" id="KW-0109">Calcium transport</keyword>
<comment type="catalytic activity">
    <reaction evidence="16 17">
        <text>Ca(2+)(in) + ATP + H2O = Ca(2+)(out) + ADP + phosphate + H(+)</text>
        <dbReference type="Rhea" id="RHEA:18105"/>
        <dbReference type="ChEBI" id="CHEBI:15377"/>
        <dbReference type="ChEBI" id="CHEBI:15378"/>
        <dbReference type="ChEBI" id="CHEBI:29108"/>
        <dbReference type="ChEBI" id="CHEBI:30616"/>
        <dbReference type="ChEBI" id="CHEBI:43474"/>
        <dbReference type="ChEBI" id="CHEBI:456216"/>
        <dbReference type="EC" id="7.2.2.10"/>
    </reaction>
</comment>
<feature type="transmembrane region" description="Helical" evidence="17">
    <location>
        <begin position="357"/>
        <end position="379"/>
    </location>
</feature>
<evidence type="ECO:0000259" key="18">
    <source>
        <dbReference type="SMART" id="SM00831"/>
    </source>
</evidence>
<evidence type="ECO:0000256" key="10">
    <source>
        <dbReference type="ARBA" id="ARBA00022842"/>
    </source>
</evidence>